<comment type="caution">
    <text evidence="3">The sequence shown here is derived from an EMBL/GenBank/DDBJ whole genome shotgun (WGS) entry which is preliminary data.</text>
</comment>
<keyword evidence="1" id="KW-0472">Membrane</keyword>
<dbReference type="STRING" id="1798495.A3C19_03370"/>
<dbReference type="PANTHER" id="PTHR30319:SF1">
    <property type="entry name" value="TRANSCRIPTIONAL REPRESSOR PAAX"/>
    <property type="match status" value="1"/>
</dbReference>
<proteinExistence type="predicted"/>
<dbReference type="EMBL" id="MFLI01000004">
    <property type="protein sequence ID" value="OGG62715.1"/>
    <property type="molecule type" value="Genomic_DNA"/>
</dbReference>
<evidence type="ECO:0000256" key="1">
    <source>
        <dbReference type="SAM" id="Phobius"/>
    </source>
</evidence>
<gene>
    <name evidence="3" type="ORF">A3C19_03370</name>
</gene>
<sequence>MRFPIQDRRKMFLQTNILRFLYAGGVLTTALVAPKLLRLIGPFDKSQPRRKELYARLAQARYRLKQRGLVKEEKRSNGMYLVLTLHGEKSIEKILAREYRIPEPVRWDGKWRVLIFDIQEKRRRVRLVLRHLLMGAGFIRLQDSVWIHPYPCDEFVALVRAHLSSGVGELRSLVAEALESDRLLREHFGLLI</sequence>
<dbReference type="Gene3D" id="3.30.70.2650">
    <property type="match status" value="1"/>
</dbReference>
<keyword evidence="1" id="KW-0812">Transmembrane</keyword>
<dbReference type="Proteomes" id="UP000178532">
    <property type="component" value="Unassembled WGS sequence"/>
</dbReference>
<evidence type="ECO:0000313" key="3">
    <source>
        <dbReference type="EMBL" id="OGG62715.1"/>
    </source>
</evidence>
<dbReference type="PANTHER" id="PTHR30319">
    <property type="entry name" value="PHENYLACETIC ACID REGULATOR-RELATED TRANSCRIPTIONAL REPRESSOR"/>
    <property type="match status" value="1"/>
</dbReference>
<dbReference type="AlphaFoldDB" id="A0A1F6DMQ4"/>
<dbReference type="InterPro" id="IPR048846">
    <property type="entry name" value="PaaX-like_central"/>
</dbReference>
<feature type="domain" description="Transcriptional repressor PaaX-like central Cas2-like" evidence="2">
    <location>
        <begin position="106"/>
        <end position="162"/>
    </location>
</feature>
<dbReference type="Pfam" id="PF20803">
    <property type="entry name" value="PaaX_M"/>
    <property type="match status" value="1"/>
</dbReference>
<name>A0A1F6DMQ4_9BACT</name>
<evidence type="ECO:0000313" key="4">
    <source>
        <dbReference type="Proteomes" id="UP000178532"/>
    </source>
</evidence>
<dbReference type="GO" id="GO:0006351">
    <property type="term" value="P:DNA-templated transcription"/>
    <property type="evidence" value="ECO:0007669"/>
    <property type="project" value="TreeGrafter"/>
</dbReference>
<keyword evidence="1" id="KW-1133">Transmembrane helix</keyword>
<feature type="transmembrane region" description="Helical" evidence="1">
    <location>
        <begin position="20"/>
        <end position="41"/>
    </location>
</feature>
<accession>A0A1F6DMQ4</accession>
<reference evidence="3 4" key="1">
    <citation type="journal article" date="2016" name="Nat. Commun.">
        <title>Thousands of microbial genomes shed light on interconnected biogeochemical processes in an aquifer system.</title>
        <authorList>
            <person name="Anantharaman K."/>
            <person name="Brown C.T."/>
            <person name="Hug L.A."/>
            <person name="Sharon I."/>
            <person name="Castelle C.J."/>
            <person name="Probst A.J."/>
            <person name="Thomas B.C."/>
            <person name="Singh A."/>
            <person name="Wilkins M.J."/>
            <person name="Karaoz U."/>
            <person name="Brodie E.L."/>
            <person name="Williams K.H."/>
            <person name="Hubbard S.S."/>
            <person name="Banfield J.F."/>
        </authorList>
    </citation>
    <scope>NUCLEOTIDE SEQUENCE [LARGE SCALE GENOMIC DNA]</scope>
</reference>
<dbReference type="SUPFAM" id="SSF143430">
    <property type="entry name" value="TTP0101/SSO1404-like"/>
    <property type="match status" value="1"/>
</dbReference>
<protein>
    <recommendedName>
        <fullName evidence="2">Transcriptional repressor PaaX-like central Cas2-like domain-containing protein</fullName>
    </recommendedName>
</protein>
<evidence type="ECO:0000259" key="2">
    <source>
        <dbReference type="Pfam" id="PF20803"/>
    </source>
</evidence>
<organism evidence="3 4">
    <name type="scientific">Candidatus Kaiserbacteria bacterium RIFCSPHIGHO2_02_FULL_54_22</name>
    <dbReference type="NCBI Taxonomy" id="1798495"/>
    <lineage>
        <taxon>Bacteria</taxon>
        <taxon>Candidatus Kaiseribacteriota</taxon>
    </lineage>
</organism>